<comment type="caution">
    <text evidence="2">The sequence shown here is derived from an EMBL/GenBank/DDBJ whole genome shotgun (WGS) entry which is preliminary data.</text>
</comment>
<evidence type="ECO:0000313" key="2">
    <source>
        <dbReference type="EMBL" id="KAJ3559046.1"/>
    </source>
</evidence>
<name>A0AAD5VGQ0_9AGAR</name>
<proteinExistence type="predicted"/>
<accession>A0AAD5VGQ0</accession>
<dbReference type="EMBL" id="JANIEX010001342">
    <property type="protein sequence ID" value="KAJ3559046.1"/>
    <property type="molecule type" value="Genomic_DNA"/>
</dbReference>
<gene>
    <name evidence="2" type="ORF">NP233_g11359</name>
</gene>
<keyword evidence="3" id="KW-1185">Reference proteome</keyword>
<dbReference type="AlphaFoldDB" id="A0AAD5VGQ0"/>
<reference evidence="2" key="1">
    <citation type="submission" date="2022-07" db="EMBL/GenBank/DDBJ databases">
        <title>Genome Sequence of Leucocoprinus birnbaumii.</title>
        <authorList>
            <person name="Buettner E."/>
        </authorList>
    </citation>
    <scope>NUCLEOTIDE SEQUENCE</scope>
    <source>
        <strain evidence="2">VT141</strain>
    </source>
</reference>
<sequence length="666" mass="75116">MSRIIDNNAIVDLTVDDPLPFPDGITLYQVTKRLSVECVLHLSEAPEYWPVPTAVNGKTAYILDLRENTPKCVADFDASVDAFIKQECQDSWKGPTGSENRTFEVYLLGGVECRRSDLYCNGCLICTWADPSFLKDFIRWSSEDQSRDDLLTQLPLEARKREANSVIAQSISWYRSICNRTCTGVLKNGKLCGGSPTFRKFKKERSGSQWFIGCSRYLYSLAPKGERHIFENIPAEVRIDTLERLFGQEPLYNFSRPQDTPWIYADIKPLLEPCTNIVHPASAPKSKKCEFIHFGCGEHTFGHLVSQKCSAKLTIFIPIDKTDFRAIIIPEDAIPHSHPTFPARKVPYKAKELYTKCIKAVGTLGATTLRIDNAPSTLAILDGRLPQEVHGSLVDSRKRQRILQTERKIEYPNGSGLEGVWGEYMKERSKPPQDRYIHGFHTYDIDSHVIITLHPPLVPYIMAAQWIMADTTFKVVHGSTNEFKILIWDNALQQSDAEGAQAQGFGDMVLHRNLQMNFAVIKDSDDVLLRLWKTCIVHFDRGVQKLKGHAHPTVIEYLRSLPRLESRAAVTQYMNYSDHWDKVPNTTNPMEGSHATDNRKAGSVNNSLLEAILLAKQADQNTARTLSASQSSGVLVNSHNSLTKRYAKQGQRRSNTQAKKGHHIGC</sequence>
<organism evidence="2 3">
    <name type="scientific">Leucocoprinus birnbaumii</name>
    <dbReference type="NCBI Taxonomy" id="56174"/>
    <lineage>
        <taxon>Eukaryota</taxon>
        <taxon>Fungi</taxon>
        <taxon>Dikarya</taxon>
        <taxon>Basidiomycota</taxon>
        <taxon>Agaricomycotina</taxon>
        <taxon>Agaricomycetes</taxon>
        <taxon>Agaricomycetidae</taxon>
        <taxon>Agaricales</taxon>
        <taxon>Agaricineae</taxon>
        <taxon>Agaricaceae</taxon>
        <taxon>Leucocoprinus</taxon>
    </lineage>
</organism>
<protein>
    <submittedName>
        <fullName evidence="2">Uncharacterized protein</fullName>
    </submittedName>
</protein>
<evidence type="ECO:0000313" key="3">
    <source>
        <dbReference type="Proteomes" id="UP001213000"/>
    </source>
</evidence>
<evidence type="ECO:0000256" key="1">
    <source>
        <dbReference type="SAM" id="MobiDB-lite"/>
    </source>
</evidence>
<dbReference type="Proteomes" id="UP001213000">
    <property type="component" value="Unassembled WGS sequence"/>
</dbReference>
<feature type="region of interest" description="Disordered" evidence="1">
    <location>
        <begin position="582"/>
        <end position="601"/>
    </location>
</feature>
<feature type="region of interest" description="Disordered" evidence="1">
    <location>
        <begin position="644"/>
        <end position="666"/>
    </location>
</feature>